<dbReference type="GO" id="GO:0005886">
    <property type="term" value="C:plasma membrane"/>
    <property type="evidence" value="ECO:0007669"/>
    <property type="project" value="UniProtKB-SubCell"/>
</dbReference>
<feature type="transmembrane region" description="Helical" evidence="8">
    <location>
        <begin position="299"/>
        <end position="318"/>
    </location>
</feature>
<evidence type="ECO:0000256" key="5">
    <source>
        <dbReference type="ARBA" id="ARBA00022692"/>
    </source>
</evidence>
<evidence type="ECO:0000256" key="1">
    <source>
        <dbReference type="ARBA" id="ARBA00004651"/>
    </source>
</evidence>
<feature type="transmembrane region" description="Helical" evidence="8">
    <location>
        <begin position="399"/>
        <end position="417"/>
    </location>
</feature>
<comment type="similarity">
    <text evidence="2 8">Belongs to the lactate permease family.</text>
</comment>
<dbReference type="RefSeq" id="WP_014183600.1">
    <property type="nucleotide sequence ID" value="NC_016584.1"/>
</dbReference>
<sequence length="560" mass="59386">MPWTQNYAALGGSIALTALAVSLPIFYLFWALAIKRMKGHIAGSTTLLFTIIDVVIVYKMPIGLAISSSVLGILNGLFPIAWIIVTAVFLYNLTVEAGQFDIIKSSIASLSNDRRLQALLISFSFGAFLEGAAGFGTPVAITGAILIGLGFEPLYAAGLCLLANTAPVAFGGIGSPIIAAGAATGISANLISAGVGRQLPFLSIFVPLYLIIVMAGWKAAKEVLPAILTAGVTFALAQWWSSNYLGPMLPDIIASLFSLICLATLLKFWKPKNIWRFPHEKGGKVEEYAKYTGGQILKAWSPFIVLTIIVAIWGSTGFKTLIGKKLQWFITIPHWPGLDGLVMKTTPIVSKATMYPASYKFDFIGFAGTAILLTSIITMFILGISPSRAGKVAGATMKTLIYPCITIGSVLGFAYIANYSGLSYTLGLLFAQTGHAFPFFAPMLGWLGVFLTGSDTSANALFGQLQNVSAQQIGINPVLTVAANSSGGVMGKMISPQSIAVAAAATGLVGKESDLFRFTLKHSIFLLLIVCVMTFLQAYVFTGMMPTIAGIMPTIASLIH</sequence>
<feature type="transmembrane region" description="Helical" evidence="8">
    <location>
        <begin position="169"/>
        <end position="192"/>
    </location>
</feature>
<feature type="transmembrane region" description="Helical" evidence="8">
    <location>
        <begin position="41"/>
        <end position="58"/>
    </location>
</feature>
<feature type="transmembrane region" description="Helical" evidence="8">
    <location>
        <begin position="252"/>
        <end position="269"/>
    </location>
</feature>
<feature type="transmembrane region" description="Helical" evidence="8">
    <location>
        <begin position="524"/>
        <end position="542"/>
    </location>
</feature>
<dbReference type="HOGENOM" id="CLU_021628_0_0_9"/>
<dbReference type="InterPro" id="IPR003804">
    <property type="entry name" value="Lactate_perm"/>
</dbReference>
<comment type="function">
    <text evidence="8">Uptake of L-lactate across the membrane. Can also transport D-lactate and glycolate.</text>
</comment>
<keyword evidence="5 8" id="KW-0812">Transmembrane</keyword>
<comment type="subcellular location">
    <subcellularLocation>
        <location evidence="1 8">Cell membrane</location>
        <topology evidence="1 8">Multi-pass membrane protein</topology>
    </subcellularLocation>
</comment>
<feature type="transmembrane region" description="Helical" evidence="8">
    <location>
        <begin position="116"/>
        <end position="135"/>
    </location>
</feature>
<dbReference type="Pfam" id="PF02652">
    <property type="entry name" value="Lactate_perm"/>
    <property type="match status" value="1"/>
</dbReference>
<reference evidence="9 10" key="2">
    <citation type="journal article" date="2012" name="J. Bacteriol.">
        <title>Complete genome sequences of Desulfosporosinus orientis DSM765T, Desulfosporosinus youngiae DSM17734T, Desulfosporosinus meridiei DSM13257T, and Desulfosporosinus acidiphilus DSM22704T.</title>
        <authorList>
            <person name="Pester M."/>
            <person name="Brambilla E."/>
            <person name="Alazard D."/>
            <person name="Rattei T."/>
            <person name="Weinmaier T."/>
            <person name="Han J."/>
            <person name="Lucas S."/>
            <person name="Lapidus A."/>
            <person name="Cheng J.F."/>
            <person name="Goodwin L."/>
            <person name="Pitluck S."/>
            <person name="Peters L."/>
            <person name="Ovchinnikova G."/>
            <person name="Teshima H."/>
            <person name="Detter J.C."/>
            <person name="Han C.S."/>
            <person name="Tapia R."/>
            <person name="Land M.L."/>
            <person name="Hauser L."/>
            <person name="Kyrpides N.C."/>
            <person name="Ivanova N.N."/>
            <person name="Pagani I."/>
            <person name="Huntmann M."/>
            <person name="Wei C.L."/>
            <person name="Davenport K.W."/>
            <person name="Daligault H."/>
            <person name="Chain P.S."/>
            <person name="Chen A."/>
            <person name="Mavromatis K."/>
            <person name="Markowitz V."/>
            <person name="Szeto E."/>
            <person name="Mikhailova N."/>
            <person name="Pati A."/>
            <person name="Wagner M."/>
            <person name="Woyke T."/>
            <person name="Ollivier B."/>
            <person name="Klenk H.P."/>
            <person name="Spring S."/>
            <person name="Loy A."/>
        </authorList>
    </citation>
    <scope>NUCLEOTIDE SEQUENCE [LARGE SCALE GENOMIC DNA]</scope>
    <source>
        <strain evidence="10">ATCC 19365 / DSM 765 / NCIMB 8382 / VKM B-1628</strain>
    </source>
</reference>
<keyword evidence="10" id="KW-1185">Reference proteome</keyword>
<dbReference type="STRING" id="768706.Desor_1106"/>
<proteinExistence type="inferred from homology"/>
<dbReference type="Proteomes" id="UP000006346">
    <property type="component" value="Chromosome"/>
</dbReference>
<dbReference type="KEGG" id="dor:Desor_1106"/>
<feature type="transmembrane region" description="Helical" evidence="8">
    <location>
        <begin position="223"/>
        <end position="240"/>
    </location>
</feature>
<feature type="transmembrane region" description="Helical" evidence="8">
    <location>
        <begin position="141"/>
        <end position="162"/>
    </location>
</feature>
<dbReference type="PANTHER" id="PTHR30003:SF0">
    <property type="entry name" value="GLYCOLATE PERMEASE GLCA-RELATED"/>
    <property type="match status" value="1"/>
</dbReference>
<evidence type="ECO:0000313" key="10">
    <source>
        <dbReference type="Proteomes" id="UP000006346"/>
    </source>
</evidence>
<feature type="transmembrane region" description="Helical" evidence="8">
    <location>
        <begin position="363"/>
        <end position="387"/>
    </location>
</feature>
<evidence type="ECO:0000313" key="9">
    <source>
        <dbReference type="EMBL" id="AET66779.1"/>
    </source>
</evidence>
<dbReference type="GO" id="GO:0015295">
    <property type="term" value="F:solute:proton symporter activity"/>
    <property type="evidence" value="ECO:0007669"/>
    <property type="project" value="TreeGrafter"/>
</dbReference>
<reference evidence="10" key="1">
    <citation type="submission" date="2011-11" db="EMBL/GenBank/DDBJ databases">
        <title>Complete sequence of Desulfosporosinus orientis DSM 765.</title>
        <authorList>
            <person name="Lucas S."/>
            <person name="Han J."/>
            <person name="Lapidus A."/>
            <person name="Cheng J.-F."/>
            <person name="Goodwin L."/>
            <person name="Pitluck S."/>
            <person name="Peters L."/>
            <person name="Ovchinnikova G."/>
            <person name="Teshima H."/>
            <person name="Detter J.C."/>
            <person name="Han C."/>
            <person name="Tapia R."/>
            <person name="Land M."/>
            <person name="Hauser L."/>
            <person name="Kyrpides N."/>
            <person name="Ivanova N."/>
            <person name="Pagani I."/>
            <person name="Pester M."/>
            <person name="Spring S."/>
            <person name="Ollivier B."/>
            <person name="Rattei T."/>
            <person name="Klenk H.-P."/>
            <person name="Wagner M."/>
            <person name="Loy A."/>
            <person name="Woyke T."/>
        </authorList>
    </citation>
    <scope>NUCLEOTIDE SEQUENCE [LARGE SCALE GENOMIC DNA]</scope>
    <source>
        <strain evidence="10">ATCC 19365 / DSM 765 / NCIMB 8382 / VKM B-1628</strain>
    </source>
</reference>
<feature type="transmembrane region" description="Helical" evidence="8">
    <location>
        <begin position="6"/>
        <end position="29"/>
    </location>
</feature>
<dbReference type="EMBL" id="CP003108">
    <property type="protein sequence ID" value="AET66779.1"/>
    <property type="molecule type" value="Genomic_DNA"/>
</dbReference>
<dbReference type="PANTHER" id="PTHR30003">
    <property type="entry name" value="L-LACTATE PERMEASE"/>
    <property type="match status" value="1"/>
</dbReference>
<dbReference type="OrthoDB" id="9761056at2"/>
<dbReference type="GO" id="GO:0015129">
    <property type="term" value="F:lactate transmembrane transporter activity"/>
    <property type="evidence" value="ECO:0007669"/>
    <property type="project" value="UniProtKB-UniRule"/>
</dbReference>
<protein>
    <recommendedName>
        <fullName evidence="8">L-lactate permease</fullName>
    </recommendedName>
</protein>
<organism evidence="9 10">
    <name type="scientific">Desulfosporosinus orientis (strain ATCC 19365 / DSM 765 / NCIMB 8382 / VKM B-1628 / Singapore I)</name>
    <name type="common">Desulfotomaculum orientis</name>
    <dbReference type="NCBI Taxonomy" id="768706"/>
    <lineage>
        <taxon>Bacteria</taxon>
        <taxon>Bacillati</taxon>
        <taxon>Bacillota</taxon>
        <taxon>Clostridia</taxon>
        <taxon>Eubacteriales</taxon>
        <taxon>Desulfitobacteriaceae</taxon>
        <taxon>Desulfosporosinus</taxon>
    </lineage>
</organism>
<evidence type="ECO:0000256" key="2">
    <source>
        <dbReference type="ARBA" id="ARBA00010100"/>
    </source>
</evidence>
<dbReference type="eggNOG" id="COG1620">
    <property type="taxonomic scope" value="Bacteria"/>
</dbReference>
<dbReference type="NCBIfam" id="TIGR00795">
    <property type="entry name" value="lctP"/>
    <property type="match status" value="1"/>
</dbReference>
<evidence type="ECO:0000256" key="8">
    <source>
        <dbReference type="RuleBase" id="RU365092"/>
    </source>
</evidence>
<gene>
    <name evidence="9" type="ordered locus">Desor_1106</name>
</gene>
<evidence type="ECO:0000256" key="6">
    <source>
        <dbReference type="ARBA" id="ARBA00022989"/>
    </source>
</evidence>
<accession>G7WAL1</accession>
<keyword evidence="4 8" id="KW-1003">Cell membrane</keyword>
<keyword evidence="3 8" id="KW-0813">Transport</keyword>
<feature type="transmembrane region" description="Helical" evidence="8">
    <location>
        <begin position="198"/>
        <end position="216"/>
    </location>
</feature>
<feature type="transmembrane region" description="Helical" evidence="8">
    <location>
        <begin position="70"/>
        <end position="95"/>
    </location>
</feature>
<evidence type="ECO:0000256" key="7">
    <source>
        <dbReference type="ARBA" id="ARBA00023136"/>
    </source>
</evidence>
<feature type="transmembrane region" description="Helical" evidence="8">
    <location>
        <begin position="429"/>
        <end position="451"/>
    </location>
</feature>
<dbReference type="AlphaFoldDB" id="G7WAL1"/>
<keyword evidence="6 8" id="KW-1133">Transmembrane helix</keyword>
<name>G7WAL1_DESOD</name>
<evidence type="ECO:0000256" key="4">
    <source>
        <dbReference type="ARBA" id="ARBA00022475"/>
    </source>
</evidence>
<keyword evidence="7 8" id="KW-0472">Membrane</keyword>
<evidence type="ECO:0000256" key="3">
    <source>
        <dbReference type="ARBA" id="ARBA00022448"/>
    </source>
</evidence>
<dbReference type="PATRIC" id="fig|768706.3.peg.1083"/>